<name>A0AAU7BU07_9FLAO</name>
<accession>A0AAU7BU07</accession>
<dbReference type="InterPro" id="IPR021255">
    <property type="entry name" value="DUF2807"/>
</dbReference>
<dbReference type="EMBL" id="CP157199">
    <property type="protein sequence ID" value="XBG61561.1"/>
    <property type="molecule type" value="Genomic_DNA"/>
</dbReference>
<evidence type="ECO:0000313" key="2">
    <source>
        <dbReference type="EMBL" id="XBG61561.1"/>
    </source>
</evidence>
<dbReference type="AlphaFoldDB" id="A0AAU7BU07"/>
<evidence type="ECO:0000259" key="1">
    <source>
        <dbReference type="Pfam" id="PF10988"/>
    </source>
</evidence>
<dbReference type="Gene3D" id="2.160.20.120">
    <property type="match status" value="1"/>
</dbReference>
<protein>
    <submittedName>
        <fullName evidence="2">Head GIN domain-containing protein</fullName>
    </submittedName>
</protein>
<proteinExistence type="predicted"/>
<organism evidence="2">
    <name type="scientific">Pontimicrobium sp. SW4</name>
    <dbReference type="NCBI Taxonomy" id="3153519"/>
    <lineage>
        <taxon>Bacteria</taxon>
        <taxon>Pseudomonadati</taxon>
        <taxon>Bacteroidota</taxon>
        <taxon>Flavobacteriia</taxon>
        <taxon>Flavobacteriales</taxon>
        <taxon>Flavobacteriaceae</taxon>
        <taxon>Pontimicrobium</taxon>
    </lineage>
</organism>
<reference evidence="2" key="1">
    <citation type="submission" date="2024-05" db="EMBL/GenBank/DDBJ databases">
        <title>Pontimicrobium maritimus sp. nov., isolated form sea water.</title>
        <authorList>
            <person name="Muhammad N."/>
            <person name="Vuong T.Q."/>
            <person name="Han H.L."/>
            <person name="Kim S.-G."/>
        </authorList>
    </citation>
    <scope>NUCLEOTIDE SEQUENCE</scope>
    <source>
        <strain evidence="2">SW4</strain>
    </source>
</reference>
<sequence length="247" mass="27864">MKHSKYLTIITLVFISQALLSQTKKTVASFDKVIISPHIETTFVQGDEESVTILDSTEPENKINIEVKGETLRVYLDDANETTKSKKIVKDGIKMKVPIYKGKVLTILVTYKHINELSLRGEQRTECKDLIDVEKFKLKIYGESQVVLSEVNLKELDVDIYGESELTIEKGTINHQKITAYGEGEINLIEVDNKTSKLKAFGEAEFIINASEHIRFTAYGEAKLRYKGNANVDKGLSFGDSEVERIN</sequence>
<dbReference type="Pfam" id="PF10988">
    <property type="entry name" value="DUF2807"/>
    <property type="match status" value="1"/>
</dbReference>
<dbReference type="RefSeq" id="WP_347924185.1">
    <property type="nucleotide sequence ID" value="NZ_CP157199.1"/>
</dbReference>
<feature type="domain" description="Putative auto-transporter adhesin head GIN" evidence="1">
    <location>
        <begin position="30"/>
        <end position="230"/>
    </location>
</feature>
<gene>
    <name evidence="2" type="ORF">ABGB03_01325</name>
</gene>